<keyword evidence="2" id="KW-0812">Transmembrane</keyword>
<dbReference type="AlphaFoldDB" id="A0ABD4T5K2"/>
<feature type="region of interest" description="Disordered" evidence="1">
    <location>
        <begin position="31"/>
        <end position="54"/>
    </location>
</feature>
<reference evidence="3 4" key="1">
    <citation type="journal article" date="2015" name="Genome Announc.">
        <title>Draft Genome Sequence of Filamentous Marine Cyanobacterium Lyngbya confervoides Strain BDU141951.</title>
        <authorList>
            <person name="Chandrababunaidu M.M."/>
            <person name="Sen D."/>
            <person name="Tripathy S."/>
        </authorList>
    </citation>
    <scope>NUCLEOTIDE SEQUENCE [LARGE SCALE GENOMIC DNA]</scope>
    <source>
        <strain evidence="3 4">BDU141951</strain>
    </source>
</reference>
<dbReference type="InterPro" id="IPR021355">
    <property type="entry name" value="Phage_Syn9_Gp224"/>
</dbReference>
<accession>A0ABD4T5K2</accession>
<gene>
    <name evidence="3" type="ORF">QQ91_0013385</name>
</gene>
<evidence type="ECO:0000313" key="3">
    <source>
        <dbReference type="EMBL" id="MCM1983809.1"/>
    </source>
</evidence>
<protein>
    <submittedName>
        <fullName evidence="3">DUF2973 domain-containing protein</fullName>
    </submittedName>
</protein>
<proteinExistence type="predicted"/>
<dbReference type="RefSeq" id="WP_166275648.1">
    <property type="nucleotide sequence ID" value="NZ_JTHE03000079.1"/>
</dbReference>
<keyword evidence="4" id="KW-1185">Reference proteome</keyword>
<evidence type="ECO:0000313" key="4">
    <source>
        <dbReference type="Proteomes" id="UP000031561"/>
    </source>
</evidence>
<dbReference type="Pfam" id="PF11189">
    <property type="entry name" value="DUF2973"/>
    <property type="match status" value="1"/>
</dbReference>
<evidence type="ECO:0000256" key="2">
    <source>
        <dbReference type="SAM" id="Phobius"/>
    </source>
</evidence>
<keyword evidence="2" id="KW-0472">Membrane</keyword>
<evidence type="ECO:0000256" key="1">
    <source>
        <dbReference type="SAM" id="MobiDB-lite"/>
    </source>
</evidence>
<sequence length="96" mass="10843">MWQFLYIIAFAFLAVLAIGNLMRNLFVLGLDSRRPPSRPTGQRSSVSHPELLDEEGRVINEPLLVMRSMSVDDAREHLDSLYRQSPGSNDETLGEV</sequence>
<name>A0ABD4T5K2_9CYAN</name>
<organism evidence="3 4">
    <name type="scientific">Lyngbya confervoides BDU141951</name>
    <dbReference type="NCBI Taxonomy" id="1574623"/>
    <lineage>
        <taxon>Bacteria</taxon>
        <taxon>Bacillati</taxon>
        <taxon>Cyanobacteriota</taxon>
        <taxon>Cyanophyceae</taxon>
        <taxon>Oscillatoriophycideae</taxon>
        <taxon>Oscillatoriales</taxon>
        <taxon>Microcoleaceae</taxon>
        <taxon>Lyngbya</taxon>
    </lineage>
</organism>
<comment type="caution">
    <text evidence="3">The sequence shown here is derived from an EMBL/GenBank/DDBJ whole genome shotgun (WGS) entry which is preliminary data.</text>
</comment>
<feature type="transmembrane region" description="Helical" evidence="2">
    <location>
        <begin position="6"/>
        <end position="28"/>
    </location>
</feature>
<keyword evidence="2" id="KW-1133">Transmembrane helix</keyword>
<dbReference type="EMBL" id="JTHE03000079">
    <property type="protein sequence ID" value="MCM1983809.1"/>
    <property type="molecule type" value="Genomic_DNA"/>
</dbReference>
<dbReference type="Proteomes" id="UP000031561">
    <property type="component" value="Unassembled WGS sequence"/>
</dbReference>